<feature type="signal peptide" evidence="2">
    <location>
        <begin position="1"/>
        <end position="23"/>
    </location>
</feature>
<feature type="transmembrane region" description="Helical" evidence="1">
    <location>
        <begin position="232"/>
        <end position="255"/>
    </location>
</feature>
<evidence type="ECO:0000256" key="2">
    <source>
        <dbReference type="SAM" id="SignalP"/>
    </source>
</evidence>
<evidence type="ECO:0000256" key="1">
    <source>
        <dbReference type="SAM" id="Phobius"/>
    </source>
</evidence>
<dbReference type="AlphaFoldDB" id="A0A0F7ST87"/>
<protein>
    <submittedName>
        <fullName evidence="3">Uncharacterized protein</fullName>
    </submittedName>
</protein>
<feature type="chain" id="PRO_5002522122" evidence="2">
    <location>
        <begin position="24"/>
        <end position="325"/>
    </location>
</feature>
<keyword evidence="1" id="KW-1133">Transmembrane helix</keyword>
<dbReference type="EMBL" id="LN483332">
    <property type="protein sequence ID" value="CED85392.1"/>
    <property type="molecule type" value="Genomic_DNA"/>
</dbReference>
<reference evidence="3" key="1">
    <citation type="submission" date="2014-08" db="EMBL/GenBank/DDBJ databases">
        <authorList>
            <person name="Sharma Rahul"/>
            <person name="Thines Marco"/>
        </authorList>
    </citation>
    <scope>NUCLEOTIDE SEQUENCE</scope>
</reference>
<keyword evidence="2" id="KW-0732">Signal</keyword>
<keyword evidence="1" id="KW-0472">Membrane</keyword>
<proteinExistence type="predicted"/>
<name>A0A0F7ST87_PHARH</name>
<sequence length="325" mass="35895">MLTFPFVLALLPLACNLFTPVRADKAEIGAACEYAAVHLDVTTYALVTGCVPSAYCSSDNICVARTCRRDEFPYGYAEDAVLPPRCEEGYVCPDEGSGCVAQVGPGETCQVDRDDECSKADDWSDLSSSRNVNGSICLNQACQYQNVTLNSTCQIENLVFIEYTTDGNPVSDIRSRDNCRRGGYCDGTSLTCLRTLNIGESCTADKECSSYNCNADKKCAVQAHSKVTPATWVYVIVALCIVLLIAGTFGTLWYFHKKSRAEHQIMLEQYYTEQVAYRQSLFHLSQTRDSLFSLHKSSNQDSARQTLLVHSSEDDGSSPRDQNDR</sequence>
<accession>A0A0F7ST87</accession>
<organism evidence="3">
    <name type="scientific">Phaffia rhodozyma</name>
    <name type="common">Yeast</name>
    <name type="synonym">Xanthophyllomyces dendrorhous</name>
    <dbReference type="NCBI Taxonomy" id="264483"/>
    <lineage>
        <taxon>Eukaryota</taxon>
        <taxon>Fungi</taxon>
        <taxon>Dikarya</taxon>
        <taxon>Basidiomycota</taxon>
        <taxon>Agaricomycotina</taxon>
        <taxon>Tremellomycetes</taxon>
        <taxon>Cystofilobasidiales</taxon>
        <taxon>Mrakiaceae</taxon>
        <taxon>Phaffia</taxon>
    </lineage>
</organism>
<evidence type="ECO:0000313" key="3">
    <source>
        <dbReference type="EMBL" id="CED85392.1"/>
    </source>
</evidence>
<keyword evidence="1" id="KW-0812">Transmembrane</keyword>